<protein>
    <submittedName>
        <fullName evidence="11">L,D-transpeptidase family protein</fullName>
    </submittedName>
</protein>
<evidence type="ECO:0000256" key="8">
    <source>
        <dbReference type="ARBA" id="ARBA00023316"/>
    </source>
</evidence>
<proteinExistence type="inferred from homology"/>
<comment type="caution">
    <text evidence="11">The sequence shown here is derived from an EMBL/GenBank/DDBJ whole genome shotgun (WGS) entry which is preliminary data.</text>
</comment>
<feature type="domain" description="L,D-TPase catalytic" evidence="10">
    <location>
        <begin position="104"/>
        <end position="243"/>
    </location>
</feature>
<dbReference type="SUPFAM" id="SSF141523">
    <property type="entry name" value="L,D-transpeptidase catalytic domain-like"/>
    <property type="match status" value="1"/>
</dbReference>
<reference evidence="12" key="1">
    <citation type="journal article" date="2019" name="Int. J. Syst. Evol. Microbiol.">
        <title>The Global Catalogue of Microorganisms (GCM) 10K type strain sequencing project: providing services to taxonomists for standard genome sequencing and annotation.</title>
        <authorList>
            <consortium name="The Broad Institute Genomics Platform"/>
            <consortium name="The Broad Institute Genome Sequencing Center for Infectious Disease"/>
            <person name="Wu L."/>
            <person name="Ma J."/>
        </authorList>
    </citation>
    <scope>NUCLEOTIDE SEQUENCE [LARGE SCALE GENOMIC DNA]</scope>
    <source>
        <strain evidence="12">KCTC 52640</strain>
    </source>
</reference>
<dbReference type="InterPro" id="IPR005490">
    <property type="entry name" value="LD_TPept_cat_dom"/>
</dbReference>
<evidence type="ECO:0000256" key="5">
    <source>
        <dbReference type="ARBA" id="ARBA00022801"/>
    </source>
</evidence>
<feature type="active site" description="Nucleophile" evidence="9">
    <location>
        <position position="219"/>
    </location>
</feature>
<evidence type="ECO:0000313" key="11">
    <source>
        <dbReference type="EMBL" id="MFC3103696.1"/>
    </source>
</evidence>
<comment type="pathway">
    <text evidence="1 9">Cell wall biogenesis; peptidoglycan biosynthesis.</text>
</comment>
<dbReference type="RefSeq" id="WP_380687971.1">
    <property type="nucleotide sequence ID" value="NZ_JBHRSS010000003.1"/>
</dbReference>
<dbReference type="CDD" id="cd00118">
    <property type="entry name" value="LysM"/>
    <property type="match status" value="1"/>
</dbReference>
<keyword evidence="8 9" id="KW-0961">Cell wall biogenesis/degradation</keyword>
<evidence type="ECO:0000259" key="10">
    <source>
        <dbReference type="PROSITE" id="PS52029"/>
    </source>
</evidence>
<dbReference type="PROSITE" id="PS51257">
    <property type="entry name" value="PROKAR_LIPOPROTEIN"/>
    <property type="match status" value="1"/>
</dbReference>
<evidence type="ECO:0000313" key="12">
    <source>
        <dbReference type="Proteomes" id="UP001595462"/>
    </source>
</evidence>
<dbReference type="PANTHER" id="PTHR30582">
    <property type="entry name" value="L,D-TRANSPEPTIDASE"/>
    <property type="match status" value="1"/>
</dbReference>
<evidence type="ECO:0000256" key="2">
    <source>
        <dbReference type="ARBA" id="ARBA00005992"/>
    </source>
</evidence>
<comment type="similarity">
    <text evidence="2">Belongs to the YkuD family.</text>
</comment>
<keyword evidence="3" id="KW-0328">Glycosyltransferase</keyword>
<dbReference type="Gene3D" id="2.40.440.10">
    <property type="entry name" value="L,D-transpeptidase catalytic domain-like"/>
    <property type="match status" value="1"/>
</dbReference>
<name>A0ABV7EQB5_9GAMM</name>
<evidence type="ECO:0000256" key="1">
    <source>
        <dbReference type="ARBA" id="ARBA00004752"/>
    </source>
</evidence>
<dbReference type="InterPro" id="IPR050979">
    <property type="entry name" value="LD-transpeptidase"/>
</dbReference>
<evidence type="ECO:0000256" key="4">
    <source>
        <dbReference type="ARBA" id="ARBA00022679"/>
    </source>
</evidence>
<organism evidence="11 12">
    <name type="scientific">Salinisphaera aquimarina</name>
    <dbReference type="NCBI Taxonomy" id="2094031"/>
    <lineage>
        <taxon>Bacteria</taxon>
        <taxon>Pseudomonadati</taxon>
        <taxon>Pseudomonadota</taxon>
        <taxon>Gammaproteobacteria</taxon>
        <taxon>Salinisphaerales</taxon>
        <taxon>Salinisphaeraceae</taxon>
        <taxon>Salinisphaera</taxon>
    </lineage>
</organism>
<sequence length="319" mass="34514">MKIRALRPTGLTLAAWILALVALGSCGTAVGAMYDLPPEHSDLVGEIQHIKTKESDTFVKLAREYNVGYRELRLANPEVDPWLPGDGTPMIIPTRYVLPDAPRRGIVINIPEMRVYYYPAKGSKYAGKVVTYPLGIGREGWSTPLGKTTVVRKKANPTWTPPASIRAEHAKSGDSLPAVVAAGPDNPLGQHALYLGIPSYLLHGTNKPAGIGLKVSHGCIRLYPEDIAALFGMVPVGTPVDIVSQPYKIGWEGNTLYIESHPPDANGDAPVHSYTPWVEQLIAVTKSHDQAPVDWDRAQKVVETADGIPEPIGVQITSN</sequence>
<dbReference type="Proteomes" id="UP001595462">
    <property type="component" value="Unassembled WGS sequence"/>
</dbReference>
<feature type="active site" description="Proton donor/acceptor" evidence="9">
    <location>
        <position position="203"/>
    </location>
</feature>
<evidence type="ECO:0000256" key="6">
    <source>
        <dbReference type="ARBA" id="ARBA00022960"/>
    </source>
</evidence>
<keyword evidence="12" id="KW-1185">Reference proteome</keyword>
<keyword evidence="6 9" id="KW-0133">Cell shape</keyword>
<evidence type="ECO:0000256" key="9">
    <source>
        <dbReference type="PROSITE-ProRule" id="PRU01373"/>
    </source>
</evidence>
<keyword evidence="5" id="KW-0378">Hydrolase</keyword>
<gene>
    <name evidence="11" type="ORF">ACFOSU_07310</name>
</gene>
<dbReference type="InterPro" id="IPR018392">
    <property type="entry name" value="LysM"/>
</dbReference>
<dbReference type="Pfam" id="PF03734">
    <property type="entry name" value="YkuD"/>
    <property type="match status" value="1"/>
</dbReference>
<evidence type="ECO:0000256" key="7">
    <source>
        <dbReference type="ARBA" id="ARBA00022984"/>
    </source>
</evidence>
<dbReference type="PROSITE" id="PS52029">
    <property type="entry name" value="LD_TPASE"/>
    <property type="match status" value="1"/>
</dbReference>
<evidence type="ECO:0000256" key="3">
    <source>
        <dbReference type="ARBA" id="ARBA00022676"/>
    </source>
</evidence>
<keyword evidence="7 9" id="KW-0573">Peptidoglycan synthesis</keyword>
<dbReference type="EMBL" id="JBHRSS010000003">
    <property type="protein sequence ID" value="MFC3103696.1"/>
    <property type="molecule type" value="Genomic_DNA"/>
</dbReference>
<accession>A0ABV7EQB5</accession>
<dbReference type="InterPro" id="IPR038063">
    <property type="entry name" value="Transpep_catalytic_dom"/>
</dbReference>
<dbReference type="PANTHER" id="PTHR30582:SF24">
    <property type="entry name" value="L,D-TRANSPEPTIDASE ERFK_SRFK-RELATED"/>
    <property type="match status" value="1"/>
</dbReference>
<dbReference type="CDD" id="cd16913">
    <property type="entry name" value="YkuD_like"/>
    <property type="match status" value="1"/>
</dbReference>
<keyword evidence="4" id="KW-0808">Transferase</keyword>